<evidence type="ECO:0000313" key="10">
    <source>
        <dbReference type="WBParaSite" id="MBELARI_LOCUS20502"/>
    </source>
</evidence>
<dbReference type="InterPro" id="IPR018108">
    <property type="entry name" value="MCP_transmembrane"/>
</dbReference>
<dbReference type="GO" id="GO:0016020">
    <property type="term" value="C:membrane"/>
    <property type="evidence" value="ECO:0007669"/>
    <property type="project" value="UniProtKB-SubCell"/>
</dbReference>
<dbReference type="Proteomes" id="UP000887575">
    <property type="component" value="Unassembled WGS sequence"/>
</dbReference>
<evidence type="ECO:0000256" key="7">
    <source>
        <dbReference type="PROSITE-ProRule" id="PRU00282"/>
    </source>
</evidence>
<evidence type="ECO:0000256" key="1">
    <source>
        <dbReference type="ARBA" id="ARBA00004141"/>
    </source>
</evidence>
<protein>
    <submittedName>
        <fullName evidence="10">Uncharacterized protein</fullName>
    </submittedName>
</protein>
<dbReference type="WBParaSite" id="MBELARI_LOCUS20502">
    <property type="protein sequence ID" value="MBELARI_LOCUS20502"/>
    <property type="gene ID" value="MBELARI_LOCUS20502"/>
</dbReference>
<keyword evidence="5" id="KW-0677">Repeat</keyword>
<dbReference type="Gene3D" id="1.50.40.10">
    <property type="entry name" value="Mitochondrial carrier domain"/>
    <property type="match status" value="1"/>
</dbReference>
<comment type="similarity">
    <text evidence="2 8">Belongs to the mitochondrial carrier (TC 2.A.29) family.</text>
</comment>
<dbReference type="PROSITE" id="PS50920">
    <property type="entry name" value="SOLCAR"/>
    <property type="match status" value="1"/>
</dbReference>
<sequence>MGRTEKSPDAENIILPSLCAGALAGAVAKTVIAPLDRTKINFQVSRTKRYSFKAALRFVKNTYINDGFLAMFR</sequence>
<feature type="repeat" description="Solcar" evidence="7">
    <location>
        <begin position="12"/>
        <end position="73"/>
    </location>
</feature>
<proteinExistence type="inferred from homology"/>
<dbReference type="SUPFAM" id="SSF103506">
    <property type="entry name" value="Mitochondrial carrier"/>
    <property type="match status" value="1"/>
</dbReference>
<dbReference type="Pfam" id="PF00153">
    <property type="entry name" value="Mito_carr"/>
    <property type="match status" value="1"/>
</dbReference>
<dbReference type="AlphaFoldDB" id="A0AAF3F3Y3"/>
<dbReference type="InterPro" id="IPR002067">
    <property type="entry name" value="MCP"/>
</dbReference>
<dbReference type="PRINTS" id="PR00926">
    <property type="entry name" value="MITOCARRIER"/>
</dbReference>
<reference evidence="10" key="1">
    <citation type="submission" date="2024-02" db="UniProtKB">
        <authorList>
            <consortium name="WormBaseParasite"/>
        </authorList>
    </citation>
    <scope>IDENTIFICATION</scope>
</reference>
<keyword evidence="3 8" id="KW-0813">Transport</keyword>
<evidence type="ECO:0000256" key="3">
    <source>
        <dbReference type="ARBA" id="ARBA00022448"/>
    </source>
</evidence>
<evidence type="ECO:0000256" key="4">
    <source>
        <dbReference type="ARBA" id="ARBA00022692"/>
    </source>
</evidence>
<comment type="subcellular location">
    <subcellularLocation>
        <location evidence="1">Membrane</location>
        <topology evidence="1">Multi-pass membrane protein</topology>
    </subcellularLocation>
</comment>
<organism evidence="9 10">
    <name type="scientific">Mesorhabditis belari</name>
    <dbReference type="NCBI Taxonomy" id="2138241"/>
    <lineage>
        <taxon>Eukaryota</taxon>
        <taxon>Metazoa</taxon>
        <taxon>Ecdysozoa</taxon>
        <taxon>Nematoda</taxon>
        <taxon>Chromadorea</taxon>
        <taxon>Rhabditida</taxon>
        <taxon>Rhabditina</taxon>
        <taxon>Rhabditomorpha</taxon>
        <taxon>Rhabditoidea</taxon>
        <taxon>Rhabditidae</taxon>
        <taxon>Mesorhabditinae</taxon>
        <taxon>Mesorhabditis</taxon>
    </lineage>
</organism>
<evidence type="ECO:0000256" key="5">
    <source>
        <dbReference type="ARBA" id="ARBA00022737"/>
    </source>
</evidence>
<evidence type="ECO:0000313" key="9">
    <source>
        <dbReference type="Proteomes" id="UP000887575"/>
    </source>
</evidence>
<keyword evidence="9" id="KW-1185">Reference proteome</keyword>
<dbReference type="InterPro" id="IPR023395">
    <property type="entry name" value="MCP_dom_sf"/>
</dbReference>
<keyword evidence="4 7" id="KW-0812">Transmembrane</keyword>
<evidence type="ECO:0000256" key="8">
    <source>
        <dbReference type="RuleBase" id="RU000488"/>
    </source>
</evidence>
<keyword evidence="6 7" id="KW-0472">Membrane</keyword>
<accession>A0AAF3F3Y3</accession>
<name>A0AAF3F3Y3_9BILA</name>
<evidence type="ECO:0000256" key="2">
    <source>
        <dbReference type="ARBA" id="ARBA00006375"/>
    </source>
</evidence>
<dbReference type="GO" id="GO:0055085">
    <property type="term" value="P:transmembrane transport"/>
    <property type="evidence" value="ECO:0007669"/>
    <property type="project" value="InterPro"/>
</dbReference>
<evidence type="ECO:0000256" key="6">
    <source>
        <dbReference type="ARBA" id="ARBA00023136"/>
    </source>
</evidence>